<dbReference type="InterPro" id="IPR041881">
    <property type="entry name" value="PqqD_sf"/>
</dbReference>
<protein>
    <submittedName>
        <fullName evidence="4">Coenzyme PQQ synthesis protein D</fullName>
    </submittedName>
</protein>
<comment type="subunit">
    <text evidence="2">Monomer. Interacts with PqqE.</text>
</comment>
<accession>A0A128FBG1</accession>
<dbReference type="InterPro" id="IPR008792">
    <property type="entry name" value="PQQD"/>
</dbReference>
<reference evidence="5" key="1">
    <citation type="submission" date="2016-02" db="EMBL/GenBank/DDBJ databases">
        <authorList>
            <person name="Rodrigo-Torres Lidia"/>
            <person name="Arahal R.David."/>
        </authorList>
    </citation>
    <scope>NUCLEOTIDE SEQUENCE [LARGE SCALE GENOMIC DNA]</scope>
    <source>
        <strain evidence="5">CECT 8713</strain>
    </source>
</reference>
<keyword evidence="3" id="KW-0884">PQQ biosynthesis</keyword>
<sequence>MSSDTVYQRNSMFRMQFETAQDCHVLLYPEGMVKLSESAAEILMQFDAPSSVETVISRLEDKFPGVDLADDVNEFVEVACDKKWLEAC</sequence>
<dbReference type="EMBL" id="FIZY01000024">
    <property type="protein sequence ID" value="CZF83611.1"/>
    <property type="molecule type" value="Genomic_DNA"/>
</dbReference>
<gene>
    <name evidence="4" type="primary">pqqD</name>
    <name evidence="4" type="ORF">GMA8713_02736</name>
</gene>
<dbReference type="GO" id="GO:0018189">
    <property type="term" value="P:pyrroloquinoline quinone biosynthetic process"/>
    <property type="evidence" value="ECO:0007669"/>
    <property type="project" value="UniProtKB-UniPathway"/>
</dbReference>
<dbReference type="AlphaFoldDB" id="A0A128FBG1"/>
<dbReference type="Gene3D" id="1.10.10.1150">
    <property type="entry name" value="Coenzyme PQQ synthesis protein D (PqqD)"/>
    <property type="match status" value="1"/>
</dbReference>
<dbReference type="OrthoDB" id="7356791at2"/>
<evidence type="ECO:0000256" key="3">
    <source>
        <dbReference type="ARBA" id="ARBA00022905"/>
    </source>
</evidence>
<dbReference type="GO" id="GO:0048038">
    <property type="term" value="F:quinone binding"/>
    <property type="evidence" value="ECO:0007669"/>
    <property type="project" value="InterPro"/>
</dbReference>
<dbReference type="NCBIfam" id="NF002535">
    <property type="entry name" value="PRK02079.1"/>
    <property type="match status" value="1"/>
</dbReference>
<dbReference type="NCBIfam" id="TIGR03859">
    <property type="entry name" value="PQQ_PqqD"/>
    <property type="match status" value="1"/>
</dbReference>
<organism evidence="4 5">
    <name type="scientific">Grimontia marina</name>
    <dbReference type="NCBI Taxonomy" id="646534"/>
    <lineage>
        <taxon>Bacteria</taxon>
        <taxon>Pseudomonadati</taxon>
        <taxon>Pseudomonadota</taxon>
        <taxon>Gammaproteobacteria</taxon>
        <taxon>Vibrionales</taxon>
        <taxon>Vibrionaceae</taxon>
        <taxon>Grimontia</taxon>
    </lineage>
</organism>
<dbReference type="InterPro" id="IPR022479">
    <property type="entry name" value="PqqD_bac"/>
</dbReference>
<proteinExistence type="predicted"/>
<evidence type="ECO:0000256" key="2">
    <source>
        <dbReference type="ARBA" id="ARBA00011741"/>
    </source>
</evidence>
<dbReference type="Pfam" id="PF05402">
    <property type="entry name" value="PqqD"/>
    <property type="match status" value="1"/>
</dbReference>
<dbReference type="RefSeq" id="WP_062710712.1">
    <property type="nucleotide sequence ID" value="NZ_CAWRCI010000024.1"/>
</dbReference>
<keyword evidence="5" id="KW-1185">Reference proteome</keyword>
<name>A0A128FBG1_9GAMM</name>
<dbReference type="Proteomes" id="UP000073601">
    <property type="component" value="Unassembled WGS sequence"/>
</dbReference>
<comment type="pathway">
    <text evidence="1">Cofactor biosynthesis; pyrroloquinoline quinone biosynthesis.</text>
</comment>
<evidence type="ECO:0000256" key="1">
    <source>
        <dbReference type="ARBA" id="ARBA00004886"/>
    </source>
</evidence>
<evidence type="ECO:0000313" key="5">
    <source>
        <dbReference type="Proteomes" id="UP000073601"/>
    </source>
</evidence>
<dbReference type="UniPathway" id="UPA00539"/>
<evidence type="ECO:0000313" key="4">
    <source>
        <dbReference type="EMBL" id="CZF83611.1"/>
    </source>
</evidence>